<dbReference type="PROSITE" id="PS50294">
    <property type="entry name" value="WD_REPEATS_REGION"/>
    <property type="match status" value="1"/>
</dbReference>
<gene>
    <name evidence="10" type="ORF">HPB48_026028</name>
</gene>
<keyword evidence="11" id="KW-1185">Reference proteome</keyword>
<dbReference type="InterPro" id="IPR036322">
    <property type="entry name" value="WD40_repeat_dom_sf"/>
</dbReference>
<comment type="subcellular location">
    <subcellularLocation>
        <location evidence="1">Nucleus</location>
    </subcellularLocation>
</comment>
<accession>A0A9J6H8I0</accession>
<dbReference type="GO" id="GO:0043527">
    <property type="term" value="C:tRNA methyltransferase complex"/>
    <property type="evidence" value="ECO:0007669"/>
    <property type="project" value="TreeGrafter"/>
</dbReference>
<evidence type="ECO:0000256" key="9">
    <source>
        <dbReference type="SAM" id="MobiDB-lite"/>
    </source>
</evidence>
<keyword evidence="5" id="KW-0539">Nucleus</keyword>
<organism evidence="10 11">
    <name type="scientific">Haemaphysalis longicornis</name>
    <name type="common">Bush tick</name>
    <dbReference type="NCBI Taxonomy" id="44386"/>
    <lineage>
        <taxon>Eukaryota</taxon>
        <taxon>Metazoa</taxon>
        <taxon>Ecdysozoa</taxon>
        <taxon>Arthropoda</taxon>
        <taxon>Chelicerata</taxon>
        <taxon>Arachnida</taxon>
        <taxon>Acari</taxon>
        <taxon>Parasitiformes</taxon>
        <taxon>Ixodida</taxon>
        <taxon>Ixodoidea</taxon>
        <taxon>Ixodidae</taxon>
        <taxon>Haemaphysalinae</taxon>
        <taxon>Haemaphysalis</taxon>
    </lineage>
</organism>
<sequence>MVAYRVIGADSSVLVRLLSKRVGIIFSLGRRTCTSKDIYQKDIDVMWAAPLLHGRQPIHSNIVQHVKKTSNKIRGQVYGPGFDKVRLTIPEDPQAACSQDRCVARKCVQVRMCATRDTVLVAGPFRRRLLLRAGRPGGSPGQRIVGRLSMVLDMVIGDEDSFVAVSDCDEKIQVSCFPNCYNIRTFCLGHTQFVTSLALLPGPPQLLVSGSGDGTVRTWCPETGRQLHRFDITAGQQEGGREPAVKRIALEPFKTTLACLLDGHSTQKIRVVESMERTTRSLYLSAGRPAAQSSLAQLYKQWFPNERSYQEQKKRRMAEAAGPPKRVRAAAAPLS</sequence>
<evidence type="ECO:0000256" key="3">
    <source>
        <dbReference type="ARBA" id="ARBA00022694"/>
    </source>
</evidence>
<dbReference type="InterPro" id="IPR015943">
    <property type="entry name" value="WD40/YVTN_repeat-like_dom_sf"/>
</dbReference>
<dbReference type="VEuPathDB" id="VectorBase:HLOH_062577"/>
<dbReference type="Proteomes" id="UP000821853">
    <property type="component" value="Unassembled WGS sequence"/>
</dbReference>
<dbReference type="EMBL" id="JABSTR010001492">
    <property type="protein sequence ID" value="KAH9384046.1"/>
    <property type="molecule type" value="Genomic_DNA"/>
</dbReference>
<dbReference type="SUPFAM" id="SSF50978">
    <property type="entry name" value="WD40 repeat-like"/>
    <property type="match status" value="1"/>
</dbReference>
<keyword evidence="4" id="KW-0677">Repeat</keyword>
<name>A0A9J6H8I0_HAELO</name>
<dbReference type="PANTHER" id="PTHR16288:SF0">
    <property type="entry name" value="TRNA (GUANINE-N(7)-)-METHYLTRANSFERASE NON-CATALYTIC SUBUNIT WDR4"/>
    <property type="match status" value="1"/>
</dbReference>
<dbReference type="PROSITE" id="PS50082">
    <property type="entry name" value="WD_REPEATS_2"/>
    <property type="match status" value="1"/>
</dbReference>
<evidence type="ECO:0000256" key="6">
    <source>
        <dbReference type="ARBA" id="ARBA00093337"/>
    </source>
</evidence>
<dbReference type="GO" id="GO:0005634">
    <property type="term" value="C:nucleus"/>
    <property type="evidence" value="ECO:0007669"/>
    <property type="project" value="UniProtKB-SubCell"/>
</dbReference>
<dbReference type="OrthoDB" id="371245at2759"/>
<dbReference type="GO" id="GO:0006400">
    <property type="term" value="P:tRNA modification"/>
    <property type="evidence" value="ECO:0007669"/>
    <property type="project" value="TreeGrafter"/>
</dbReference>
<evidence type="ECO:0000256" key="5">
    <source>
        <dbReference type="ARBA" id="ARBA00023242"/>
    </source>
</evidence>
<dbReference type="AlphaFoldDB" id="A0A9J6H8I0"/>
<keyword evidence="2 8" id="KW-0853">WD repeat</keyword>
<evidence type="ECO:0000256" key="4">
    <source>
        <dbReference type="ARBA" id="ARBA00022737"/>
    </source>
</evidence>
<evidence type="ECO:0000313" key="11">
    <source>
        <dbReference type="Proteomes" id="UP000821853"/>
    </source>
</evidence>
<dbReference type="PANTHER" id="PTHR16288">
    <property type="entry name" value="WD40 REPEAT PROTEIN 4"/>
    <property type="match status" value="1"/>
</dbReference>
<feature type="repeat" description="WD" evidence="8">
    <location>
        <begin position="187"/>
        <end position="229"/>
    </location>
</feature>
<dbReference type="GO" id="GO:0036265">
    <property type="term" value="P:RNA (guanine-N7)-methylation"/>
    <property type="evidence" value="ECO:0007669"/>
    <property type="project" value="InterPro"/>
</dbReference>
<comment type="function">
    <text evidence="6">Required for the Mettl1-dependent formation of N(7)-methylguanine at position 46 (m7G46) in tRNA. In the Mettl1-wuho methyltransferase complex, it is required to stabilize and induce conformational changes of the catalytic subunit. Required for binding of nanos mRNA and repression of translation by the mei-P26-bgcn-bam-sxl complex. May cooperate with mei-P26 and nanos to derepress the BMP signaling pathway. May cooperate with mei-P26 to suppress expression of a subset of microRNAs. May cooperate with mei-P26 to regulate bam expression levels in germline cells during gametogenesis. Required to promote mitosis to meiosis transition during gametogenesis. May regulate germline cell division in part by regulating ribosome biogenesis.</text>
</comment>
<comment type="caution">
    <text evidence="10">The sequence shown here is derived from an EMBL/GenBank/DDBJ whole genome shotgun (WGS) entry which is preliminary data.</text>
</comment>
<dbReference type="InterPro" id="IPR001680">
    <property type="entry name" value="WD40_rpt"/>
</dbReference>
<dbReference type="Pfam" id="PF00400">
    <property type="entry name" value="WD40"/>
    <property type="match status" value="1"/>
</dbReference>
<feature type="region of interest" description="Disordered" evidence="9">
    <location>
        <begin position="310"/>
        <end position="335"/>
    </location>
</feature>
<dbReference type="SMART" id="SM00320">
    <property type="entry name" value="WD40"/>
    <property type="match status" value="1"/>
</dbReference>
<evidence type="ECO:0000256" key="1">
    <source>
        <dbReference type="ARBA" id="ARBA00004123"/>
    </source>
</evidence>
<comment type="subunit">
    <text evidence="7">Forms a heterodimer with the catalytic subunit Mettl1. Interacts with mei-P26 and weakly interacts with bgcn; required for the function or formation of the mei-P26-bgcn-bam-sxl complex. Interacts with nanos; may be involved in mei-P26-dependent derepression of the BMP signaling pathway. Interacts with Myc; the interaction may be mediated by mei-P26 and may be involved in the regulation of ribosome biogenesis.</text>
</comment>
<evidence type="ECO:0000256" key="2">
    <source>
        <dbReference type="ARBA" id="ARBA00022574"/>
    </source>
</evidence>
<evidence type="ECO:0000256" key="7">
    <source>
        <dbReference type="ARBA" id="ARBA00093542"/>
    </source>
</evidence>
<dbReference type="Gene3D" id="2.130.10.10">
    <property type="entry name" value="YVTN repeat-like/Quinoprotein amine dehydrogenase"/>
    <property type="match status" value="1"/>
</dbReference>
<evidence type="ECO:0008006" key="12">
    <source>
        <dbReference type="Google" id="ProtNLM"/>
    </source>
</evidence>
<keyword evidence="3" id="KW-0819">tRNA processing</keyword>
<evidence type="ECO:0000313" key="10">
    <source>
        <dbReference type="EMBL" id="KAH9384046.1"/>
    </source>
</evidence>
<reference evidence="10 11" key="1">
    <citation type="journal article" date="2020" name="Cell">
        <title>Large-Scale Comparative Analyses of Tick Genomes Elucidate Their Genetic Diversity and Vector Capacities.</title>
        <authorList>
            <consortium name="Tick Genome and Microbiome Consortium (TIGMIC)"/>
            <person name="Jia N."/>
            <person name="Wang J."/>
            <person name="Shi W."/>
            <person name="Du L."/>
            <person name="Sun Y."/>
            <person name="Zhan W."/>
            <person name="Jiang J.F."/>
            <person name="Wang Q."/>
            <person name="Zhang B."/>
            <person name="Ji P."/>
            <person name="Bell-Sakyi L."/>
            <person name="Cui X.M."/>
            <person name="Yuan T.T."/>
            <person name="Jiang B.G."/>
            <person name="Yang W.F."/>
            <person name="Lam T.T."/>
            <person name="Chang Q.C."/>
            <person name="Ding S.J."/>
            <person name="Wang X.J."/>
            <person name="Zhu J.G."/>
            <person name="Ruan X.D."/>
            <person name="Zhao L."/>
            <person name="Wei J.T."/>
            <person name="Ye R.Z."/>
            <person name="Que T.C."/>
            <person name="Du C.H."/>
            <person name="Zhou Y.H."/>
            <person name="Cheng J.X."/>
            <person name="Dai P.F."/>
            <person name="Guo W.B."/>
            <person name="Han X.H."/>
            <person name="Huang E.J."/>
            <person name="Li L.F."/>
            <person name="Wei W."/>
            <person name="Gao Y.C."/>
            <person name="Liu J.Z."/>
            <person name="Shao H.Z."/>
            <person name="Wang X."/>
            <person name="Wang C.C."/>
            <person name="Yang T.C."/>
            <person name="Huo Q.B."/>
            <person name="Li W."/>
            <person name="Chen H.Y."/>
            <person name="Chen S.E."/>
            <person name="Zhou L.G."/>
            <person name="Ni X.B."/>
            <person name="Tian J.H."/>
            <person name="Sheng Y."/>
            <person name="Liu T."/>
            <person name="Pan Y.S."/>
            <person name="Xia L.Y."/>
            <person name="Li J."/>
            <person name="Zhao F."/>
            <person name="Cao W.C."/>
        </authorList>
    </citation>
    <scope>NUCLEOTIDE SEQUENCE [LARGE SCALE GENOMIC DNA]</scope>
    <source>
        <strain evidence="10">HaeL-2018</strain>
    </source>
</reference>
<proteinExistence type="predicted"/>
<dbReference type="GO" id="GO:0005829">
    <property type="term" value="C:cytosol"/>
    <property type="evidence" value="ECO:0007669"/>
    <property type="project" value="TreeGrafter"/>
</dbReference>
<dbReference type="InterPro" id="IPR028884">
    <property type="entry name" value="Trm82"/>
</dbReference>
<evidence type="ECO:0000256" key="8">
    <source>
        <dbReference type="PROSITE-ProRule" id="PRU00221"/>
    </source>
</evidence>
<protein>
    <recommendedName>
        <fullName evidence="12">WD repeat-containing protein 4 homolog</fullName>
    </recommendedName>
</protein>